<feature type="region of interest" description="Disordered" evidence="1">
    <location>
        <begin position="144"/>
        <end position="171"/>
    </location>
</feature>
<feature type="compositionally biased region" description="Low complexity" evidence="1">
    <location>
        <begin position="144"/>
        <end position="159"/>
    </location>
</feature>
<dbReference type="PANTHER" id="PTHR38795">
    <property type="entry name" value="DUF6604 DOMAIN-CONTAINING PROTEIN"/>
    <property type="match status" value="1"/>
</dbReference>
<comment type="caution">
    <text evidence="3">The sequence shown here is derived from an EMBL/GenBank/DDBJ whole genome shotgun (WGS) entry which is preliminary data.</text>
</comment>
<dbReference type="InterPro" id="IPR046539">
    <property type="entry name" value="DUF6604"/>
</dbReference>
<name>A0AAV9JGS4_9PEZI</name>
<evidence type="ECO:0000256" key="1">
    <source>
        <dbReference type="SAM" id="MobiDB-lite"/>
    </source>
</evidence>
<gene>
    <name evidence="3" type="ORF">LTR36_004626</name>
</gene>
<sequence length="938" mass="103610">MSQPTDSPIQGRYKLYKAGTARRVEWLAKTASRCCNVTTIIGSLAPDPAKAHSSSSRTSPLQDVRIRTHELVALANAIVAADPPVSIPQNIIDVLNDVIAGREVCTQWYSSQAVQQESDVARQNEGHVFFIHTLREVHNLLSSAHQAQVQSQQPTAATARPKKAKSRARTTNDTLSSLFAHLEVEEPSDTPLGTGSCSAPPSLGTKVDLTDSDVSLQDDTEDIAFALWCFLEDLNDARAFLIATWGDYCKGSVSLLLVTATTTIAFGLIRRENEEFVKCYPKFGDWWYIQDFLHLAMCTYDRAIYVFPAESGATPKHLGSNLNPAELLCPFAAFSLLAFKEDMCEYRKATGMRTYVVAQTTVQPCSDFAAFFADIVPEIHAYGEGLRQKGQLGDIFLHGVLQYCDTPPLPIWLVVAYQTCVEIQELVESNPSCGIESFCMSSRNVCESIHNYRVFAPTFADHMLESNWNEPFASVVKVSELVNAVLAGAQSTQFSTEERLALVRGSALPPHYLLGFPLSVGDLLYNLKVKTHNAGVALANDGYVILAVAHLYHAARHYGLVTANWHDMDLVLAQHGTKQALVTKTSAQADAHAMSRHYLMALGVPASAFARGRTPAIPPPKSLVHNARSITVTSEYQHRMSRRKAADEKLGFSRGDLTDVVLRDLANLALSSGAGRGKRVTNESVGERAQLTPLQLLSTFKKSMIADEPHLNFDYPGFLQTCAKLIAKIKAAVVPKLAGSVHYTREPLGYEMVYDLLCDAAHTVTSAQPVSRAVFSDAAAMVQETIDHVGNRYSQLAFNQSSGRIPKQQRPEFDRSKAHPMRSMLMDQLKGSGTKFGSASHDLCMYNPHMTLMKFKESVRFSEMVADWRKTGCAPEHLPTELIDAHVPESMLENYSIEEVRECAREYVLDMGAAISGPQYEWRRRARRRVRETLPSSS</sequence>
<dbReference type="AlphaFoldDB" id="A0AAV9JGS4"/>
<feature type="domain" description="DUF6604" evidence="2">
    <location>
        <begin position="15"/>
        <end position="277"/>
    </location>
</feature>
<reference evidence="3 4" key="1">
    <citation type="submission" date="2021-11" db="EMBL/GenBank/DDBJ databases">
        <title>Black yeast isolated from Biological Soil Crust.</title>
        <authorList>
            <person name="Kurbessoian T."/>
        </authorList>
    </citation>
    <scope>NUCLEOTIDE SEQUENCE [LARGE SCALE GENOMIC DNA]</scope>
    <source>
        <strain evidence="3 4">CCFEE 5522</strain>
    </source>
</reference>
<dbReference type="Proteomes" id="UP001324427">
    <property type="component" value="Unassembled WGS sequence"/>
</dbReference>
<organism evidence="3 4">
    <name type="scientific">Oleoguttula mirabilis</name>
    <dbReference type="NCBI Taxonomy" id="1507867"/>
    <lineage>
        <taxon>Eukaryota</taxon>
        <taxon>Fungi</taxon>
        <taxon>Dikarya</taxon>
        <taxon>Ascomycota</taxon>
        <taxon>Pezizomycotina</taxon>
        <taxon>Dothideomycetes</taxon>
        <taxon>Dothideomycetidae</taxon>
        <taxon>Mycosphaerellales</taxon>
        <taxon>Teratosphaeriaceae</taxon>
        <taxon>Oleoguttula</taxon>
    </lineage>
</organism>
<accession>A0AAV9JGS4</accession>
<keyword evidence="4" id="KW-1185">Reference proteome</keyword>
<evidence type="ECO:0000259" key="2">
    <source>
        <dbReference type="Pfam" id="PF20253"/>
    </source>
</evidence>
<dbReference type="EMBL" id="JAVFHQ010000027">
    <property type="protein sequence ID" value="KAK4544128.1"/>
    <property type="molecule type" value="Genomic_DNA"/>
</dbReference>
<dbReference type="PANTHER" id="PTHR38795:SF1">
    <property type="entry name" value="DUF6604 DOMAIN-CONTAINING PROTEIN"/>
    <property type="match status" value="1"/>
</dbReference>
<evidence type="ECO:0000313" key="3">
    <source>
        <dbReference type="EMBL" id="KAK4544128.1"/>
    </source>
</evidence>
<proteinExistence type="predicted"/>
<dbReference type="Pfam" id="PF20253">
    <property type="entry name" value="DUF6604"/>
    <property type="match status" value="1"/>
</dbReference>
<protein>
    <recommendedName>
        <fullName evidence="2">DUF6604 domain-containing protein</fullName>
    </recommendedName>
</protein>
<evidence type="ECO:0000313" key="4">
    <source>
        <dbReference type="Proteomes" id="UP001324427"/>
    </source>
</evidence>